<gene>
    <name evidence="6" type="ORF">POM88_038696</name>
</gene>
<keyword evidence="7" id="KW-1185">Reference proteome</keyword>
<sequence length="238" mass="27666">MEFGTIEPPKVEPPTTEPRTKAPPTLLFPSNLLEIKFVSVQSRIDSCRPYYSKYVPTEDPVKEAIKFYKDFDSSLKLEYGPQSKKSLAFRKWYRDCKEDRITIYKFEWKMQWLLKSQLKLLNEFYSTVLPYLYPLATEDEVDRANQFIRSVKSAFPNDRGLWARVCTSVLQFQGGYTTLKQMTVEVQELLGNRDDLIEAYIKFVPEAQKFISKGRFLSYPVIVGLLVASAVGFSKMMK</sequence>
<name>A0AAD8M5R0_9APIA</name>
<keyword evidence="5" id="KW-0472">Membrane</keyword>
<evidence type="ECO:0000256" key="2">
    <source>
        <dbReference type="ARBA" id="ARBA00023242"/>
    </source>
</evidence>
<comment type="caution">
    <text evidence="6">The sequence shown here is derived from an EMBL/GenBank/DDBJ whole genome shotgun (WGS) entry which is preliminary data.</text>
</comment>
<keyword evidence="5" id="KW-1133">Transmembrane helix</keyword>
<evidence type="ECO:0000256" key="3">
    <source>
        <dbReference type="PROSITE-ProRule" id="PRU00810"/>
    </source>
</evidence>
<evidence type="ECO:0000256" key="5">
    <source>
        <dbReference type="SAM" id="Phobius"/>
    </source>
</evidence>
<dbReference type="GO" id="GO:0005634">
    <property type="term" value="C:nucleus"/>
    <property type="evidence" value="ECO:0007669"/>
    <property type="project" value="UniProtKB-SubCell"/>
</dbReference>
<evidence type="ECO:0000313" key="6">
    <source>
        <dbReference type="EMBL" id="KAK1363135.1"/>
    </source>
</evidence>
<comment type="subcellular location">
    <subcellularLocation>
        <location evidence="1 3">Nucleus</location>
    </subcellularLocation>
</comment>
<organism evidence="6 7">
    <name type="scientific">Heracleum sosnowskyi</name>
    <dbReference type="NCBI Taxonomy" id="360622"/>
    <lineage>
        <taxon>Eukaryota</taxon>
        <taxon>Viridiplantae</taxon>
        <taxon>Streptophyta</taxon>
        <taxon>Embryophyta</taxon>
        <taxon>Tracheophyta</taxon>
        <taxon>Spermatophyta</taxon>
        <taxon>Magnoliopsida</taxon>
        <taxon>eudicotyledons</taxon>
        <taxon>Gunneridae</taxon>
        <taxon>Pentapetalae</taxon>
        <taxon>asterids</taxon>
        <taxon>campanulids</taxon>
        <taxon>Apiales</taxon>
        <taxon>Apiaceae</taxon>
        <taxon>Apioideae</taxon>
        <taxon>apioid superclade</taxon>
        <taxon>Tordylieae</taxon>
        <taxon>Tordyliinae</taxon>
        <taxon>Heracleum</taxon>
    </lineage>
</organism>
<feature type="region of interest" description="Disordered" evidence="4">
    <location>
        <begin position="1"/>
        <end position="23"/>
    </location>
</feature>
<accession>A0AAD8M5R0</accession>
<protein>
    <submittedName>
        <fullName evidence="6">Uncharacterized protein</fullName>
    </submittedName>
</protein>
<dbReference type="GO" id="GO:0006355">
    <property type="term" value="P:regulation of DNA-templated transcription"/>
    <property type="evidence" value="ECO:0007669"/>
    <property type="project" value="InterPro"/>
</dbReference>
<evidence type="ECO:0000256" key="1">
    <source>
        <dbReference type="ARBA" id="ARBA00004123"/>
    </source>
</evidence>
<evidence type="ECO:0000256" key="4">
    <source>
        <dbReference type="SAM" id="MobiDB-lite"/>
    </source>
</evidence>
<dbReference type="InterPro" id="IPR036600">
    <property type="entry name" value="PAH_sf"/>
</dbReference>
<reference evidence="6" key="2">
    <citation type="submission" date="2023-05" db="EMBL/GenBank/DDBJ databases">
        <authorList>
            <person name="Schelkunov M.I."/>
        </authorList>
    </citation>
    <scope>NUCLEOTIDE SEQUENCE</scope>
    <source>
        <strain evidence="6">Hsosn_3</strain>
        <tissue evidence="6">Leaf</tissue>
    </source>
</reference>
<dbReference type="AlphaFoldDB" id="A0AAD8M5R0"/>
<dbReference type="SUPFAM" id="SSF47762">
    <property type="entry name" value="PAH2 domain"/>
    <property type="match status" value="1"/>
</dbReference>
<evidence type="ECO:0000313" key="7">
    <source>
        <dbReference type="Proteomes" id="UP001237642"/>
    </source>
</evidence>
<keyword evidence="2 3" id="KW-0539">Nucleus</keyword>
<reference evidence="6" key="1">
    <citation type="submission" date="2023-02" db="EMBL/GenBank/DDBJ databases">
        <title>Genome of toxic invasive species Heracleum sosnowskyi carries increased number of genes despite the absence of recent whole-genome duplications.</title>
        <authorList>
            <person name="Schelkunov M."/>
            <person name="Shtratnikova V."/>
            <person name="Makarenko M."/>
            <person name="Klepikova A."/>
            <person name="Omelchenko D."/>
            <person name="Novikova G."/>
            <person name="Obukhova E."/>
            <person name="Bogdanov V."/>
            <person name="Penin A."/>
            <person name="Logacheva M."/>
        </authorList>
    </citation>
    <scope>NUCLEOTIDE SEQUENCE</scope>
    <source>
        <strain evidence="6">Hsosn_3</strain>
        <tissue evidence="6">Leaf</tissue>
    </source>
</reference>
<dbReference type="PROSITE" id="PS51477">
    <property type="entry name" value="PAH"/>
    <property type="match status" value="1"/>
</dbReference>
<keyword evidence="5" id="KW-0812">Transmembrane</keyword>
<feature type="transmembrane region" description="Helical" evidence="5">
    <location>
        <begin position="216"/>
        <end position="233"/>
    </location>
</feature>
<dbReference type="EMBL" id="JAUIZM010000009">
    <property type="protein sequence ID" value="KAK1363135.1"/>
    <property type="molecule type" value="Genomic_DNA"/>
</dbReference>
<dbReference type="Proteomes" id="UP001237642">
    <property type="component" value="Unassembled WGS sequence"/>
</dbReference>
<proteinExistence type="predicted"/>
<dbReference type="InterPro" id="IPR003822">
    <property type="entry name" value="PAH"/>
</dbReference>